<organism evidence="1 2">
    <name type="scientific">Asanoa iriomotensis</name>
    <dbReference type="NCBI Taxonomy" id="234613"/>
    <lineage>
        <taxon>Bacteria</taxon>
        <taxon>Bacillati</taxon>
        <taxon>Actinomycetota</taxon>
        <taxon>Actinomycetes</taxon>
        <taxon>Micromonosporales</taxon>
        <taxon>Micromonosporaceae</taxon>
        <taxon>Asanoa</taxon>
    </lineage>
</organism>
<accession>A0ABQ4C4D6</accession>
<dbReference type="CDD" id="cd00093">
    <property type="entry name" value="HTH_XRE"/>
    <property type="match status" value="1"/>
</dbReference>
<evidence type="ECO:0000313" key="2">
    <source>
        <dbReference type="Proteomes" id="UP000624325"/>
    </source>
</evidence>
<evidence type="ECO:0000313" key="1">
    <source>
        <dbReference type="EMBL" id="GIF57627.1"/>
    </source>
</evidence>
<reference evidence="1 2" key="1">
    <citation type="submission" date="2021-01" db="EMBL/GenBank/DDBJ databases">
        <title>Whole genome shotgun sequence of Asanoa iriomotensis NBRC 100142.</title>
        <authorList>
            <person name="Komaki H."/>
            <person name="Tamura T."/>
        </authorList>
    </citation>
    <scope>NUCLEOTIDE SEQUENCE [LARGE SCALE GENOMIC DNA]</scope>
    <source>
        <strain evidence="1 2">NBRC 100142</strain>
    </source>
</reference>
<dbReference type="Proteomes" id="UP000624325">
    <property type="component" value="Unassembled WGS sequence"/>
</dbReference>
<protein>
    <recommendedName>
        <fullName evidence="3">Helix-turn-helix protein</fullName>
    </recommendedName>
</protein>
<dbReference type="EMBL" id="BONC01000025">
    <property type="protein sequence ID" value="GIF57627.1"/>
    <property type="molecule type" value="Genomic_DNA"/>
</dbReference>
<dbReference type="Pfam" id="PF13560">
    <property type="entry name" value="HTH_31"/>
    <property type="match status" value="1"/>
</dbReference>
<keyword evidence="2" id="KW-1185">Reference proteome</keyword>
<comment type="caution">
    <text evidence="1">The sequence shown here is derived from an EMBL/GenBank/DDBJ whole genome shotgun (WGS) entry which is preliminary data.</text>
</comment>
<dbReference type="SUPFAM" id="SSF47413">
    <property type="entry name" value="lambda repressor-like DNA-binding domains"/>
    <property type="match status" value="1"/>
</dbReference>
<dbReference type="InterPro" id="IPR001387">
    <property type="entry name" value="Cro/C1-type_HTH"/>
</dbReference>
<sequence length="175" mass="18750">MNVWLFENLGQRCCVVGGYVAKLERGENRWPSAHNRSAFRAVLGAATDAELGFFIIQGHAKDGADEQRAALTVPACGCGLVVGRWTPREARMLREALRMTVRAFGEHLGMTTNTVSLWENARAVTPLRLATQSVLDRALKMADADARGRFAVLLGASGHDPGTATAGPTPLHAVG</sequence>
<evidence type="ECO:0008006" key="3">
    <source>
        <dbReference type="Google" id="ProtNLM"/>
    </source>
</evidence>
<proteinExistence type="predicted"/>
<gene>
    <name evidence="1" type="ORF">Air01nite_37220</name>
</gene>
<dbReference type="Gene3D" id="1.10.260.40">
    <property type="entry name" value="lambda repressor-like DNA-binding domains"/>
    <property type="match status" value="1"/>
</dbReference>
<dbReference type="InterPro" id="IPR010982">
    <property type="entry name" value="Lambda_DNA-bd_dom_sf"/>
</dbReference>
<name>A0ABQ4C4D6_9ACTN</name>